<keyword evidence="2" id="KW-0805">Transcription regulation</keyword>
<dbReference type="GO" id="GO:0032993">
    <property type="term" value="C:protein-DNA complex"/>
    <property type="evidence" value="ECO:0007669"/>
    <property type="project" value="TreeGrafter"/>
</dbReference>
<evidence type="ECO:0000313" key="7">
    <source>
        <dbReference type="Proteomes" id="UP000294963"/>
    </source>
</evidence>
<gene>
    <name evidence="6" type="ORF">EC844_103141</name>
</gene>
<name>A0A4R1XX26_ACICA</name>
<dbReference type="SUPFAM" id="SSF53850">
    <property type="entry name" value="Periplasmic binding protein-like II"/>
    <property type="match status" value="1"/>
</dbReference>
<dbReference type="PANTHER" id="PTHR30346:SF0">
    <property type="entry name" value="HCA OPERON TRANSCRIPTIONAL ACTIVATOR HCAR"/>
    <property type="match status" value="1"/>
</dbReference>
<evidence type="ECO:0000256" key="2">
    <source>
        <dbReference type="ARBA" id="ARBA00023015"/>
    </source>
</evidence>
<sequence>MELRHLRYFVTVAEELNFSRAAQRLFTAQPSLSQQIKYLEEELEIKLFNRTKRKVELTEEGLSFLPYAQATLFQADVCIQKTRQVAKEQSSCLKIGFVPVAELKIFPAILPKIRFENPDLKIFLQSMNALEQLEALTSGAIDIGFVRENITTEQIQSSLVFREKMTFLLPKDHPLCRYEVIPVEALNNEALIIASIEHAPTLHKSVLHFAKQNNIKFNLIQHAGNILFNINSVNMGLGCAILPNYIDPIIQNQPNITTRPLSVELPLLDLFMSYSTRHNQKNIEKFIQSILPTAQNP</sequence>
<evidence type="ECO:0000313" key="6">
    <source>
        <dbReference type="EMBL" id="TCM69194.1"/>
    </source>
</evidence>
<dbReference type="Pfam" id="PF03466">
    <property type="entry name" value="LysR_substrate"/>
    <property type="match status" value="1"/>
</dbReference>
<comment type="caution">
    <text evidence="6">The sequence shown here is derived from an EMBL/GenBank/DDBJ whole genome shotgun (WGS) entry which is preliminary data.</text>
</comment>
<dbReference type="Pfam" id="PF00126">
    <property type="entry name" value="HTH_1"/>
    <property type="match status" value="1"/>
</dbReference>
<dbReference type="SUPFAM" id="SSF46785">
    <property type="entry name" value="Winged helix' DNA-binding domain"/>
    <property type="match status" value="1"/>
</dbReference>
<dbReference type="AlphaFoldDB" id="A0A4R1XX26"/>
<reference evidence="6 7" key="1">
    <citation type="submission" date="2019-03" db="EMBL/GenBank/DDBJ databases">
        <title>Genomic analyses of the natural microbiome of Caenorhabditis elegans.</title>
        <authorList>
            <person name="Samuel B."/>
        </authorList>
    </citation>
    <scope>NUCLEOTIDE SEQUENCE [LARGE SCALE GENOMIC DNA]</scope>
    <source>
        <strain evidence="6 7">JUb89</strain>
    </source>
</reference>
<dbReference type="PRINTS" id="PR00039">
    <property type="entry name" value="HTHLYSR"/>
</dbReference>
<accession>A0A4R1XX26</accession>
<dbReference type="PROSITE" id="PS50931">
    <property type="entry name" value="HTH_LYSR"/>
    <property type="match status" value="1"/>
</dbReference>
<feature type="domain" description="HTH lysR-type" evidence="5">
    <location>
        <begin position="1"/>
        <end position="58"/>
    </location>
</feature>
<dbReference type="InterPro" id="IPR000847">
    <property type="entry name" value="LysR_HTH_N"/>
</dbReference>
<evidence type="ECO:0000256" key="1">
    <source>
        <dbReference type="ARBA" id="ARBA00009437"/>
    </source>
</evidence>
<dbReference type="Gene3D" id="3.40.190.10">
    <property type="entry name" value="Periplasmic binding protein-like II"/>
    <property type="match status" value="2"/>
</dbReference>
<keyword evidence="4" id="KW-0804">Transcription</keyword>
<dbReference type="Proteomes" id="UP000294963">
    <property type="component" value="Unassembled WGS sequence"/>
</dbReference>
<dbReference type="Gene3D" id="1.10.10.10">
    <property type="entry name" value="Winged helix-like DNA-binding domain superfamily/Winged helix DNA-binding domain"/>
    <property type="match status" value="1"/>
</dbReference>
<dbReference type="EMBL" id="SLVJ01000003">
    <property type="protein sequence ID" value="TCM69194.1"/>
    <property type="molecule type" value="Genomic_DNA"/>
</dbReference>
<evidence type="ECO:0000259" key="5">
    <source>
        <dbReference type="PROSITE" id="PS50931"/>
    </source>
</evidence>
<dbReference type="InterPro" id="IPR005119">
    <property type="entry name" value="LysR_subst-bd"/>
</dbReference>
<dbReference type="InterPro" id="IPR036390">
    <property type="entry name" value="WH_DNA-bd_sf"/>
</dbReference>
<dbReference type="FunFam" id="1.10.10.10:FF:000001">
    <property type="entry name" value="LysR family transcriptional regulator"/>
    <property type="match status" value="1"/>
</dbReference>
<evidence type="ECO:0000256" key="4">
    <source>
        <dbReference type="ARBA" id="ARBA00023163"/>
    </source>
</evidence>
<dbReference type="OrthoDB" id="5289754at2"/>
<proteinExistence type="inferred from homology"/>
<dbReference type="PANTHER" id="PTHR30346">
    <property type="entry name" value="TRANSCRIPTIONAL DUAL REGULATOR HCAR-RELATED"/>
    <property type="match status" value="1"/>
</dbReference>
<dbReference type="GO" id="GO:0003677">
    <property type="term" value="F:DNA binding"/>
    <property type="evidence" value="ECO:0007669"/>
    <property type="project" value="UniProtKB-KW"/>
</dbReference>
<comment type="similarity">
    <text evidence="1">Belongs to the LysR transcriptional regulatory family.</text>
</comment>
<protein>
    <submittedName>
        <fullName evidence="6">LysR family hca operon transcriptional activator</fullName>
    </submittedName>
</protein>
<dbReference type="InterPro" id="IPR036388">
    <property type="entry name" value="WH-like_DNA-bd_sf"/>
</dbReference>
<organism evidence="6 7">
    <name type="scientific">Acinetobacter calcoaceticus</name>
    <dbReference type="NCBI Taxonomy" id="471"/>
    <lineage>
        <taxon>Bacteria</taxon>
        <taxon>Pseudomonadati</taxon>
        <taxon>Pseudomonadota</taxon>
        <taxon>Gammaproteobacteria</taxon>
        <taxon>Moraxellales</taxon>
        <taxon>Moraxellaceae</taxon>
        <taxon>Acinetobacter</taxon>
        <taxon>Acinetobacter calcoaceticus/baumannii complex</taxon>
    </lineage>
</organism>
<keyword evidence="7" id="KW-1185">Reference proteome</keyword>
<dbReference type="GO" id="GO:0003700">
    <property type="term" value="F:DNA-binding transcription factor activity"/>
    <property type="evidence" value="ECO:0007669"/>
    <property type="project" value="InterPro"/>
</dbReference>
<evidence type="ECO:0000256" key="3">
    <source>
        <dbReference type="ARBA" id="ARBA00023125"/>
    </source>
</evidence>
<keyword evidence="3" id="KW-0238">DNA-binding</keyword>